<accession>A0A6A7K9D4</accession>
<evidence type="ECO:0000256" key="3">
    <source>
        <dbReference type="ARBA" id="ARBA00022741"/>
    </source>
</evidence>
<dbReference type="Pfam" id="PF01966">
    <property type="entry name" value="HD"/>
    <property type="match status" value="1"/>
</dbReference>
<comment type="caution">
    <text evidence="8">The sequence shown here is derived from an EMBL/GenBank/DDBJ whole genome shotgun (WGS) entry which is preliminary data.</text>
</comment>
<evidence type="ECO:0000256" key="4">
    <source>
        <dbReference type="ARBA" id="ARBA00022801"/>
    </source>
</evidence>
<dbReference type="GO" id="GO:0000166">
    <property type="term" value="F:nucleotide binding"/>
    <property type="evidence" value="ECO:0007669"/>
    <property type="project" value="UniProtKB-KW"/>
</dbReference>
<name>A0A6A7K9D4_9FIRM</name>
<evidence type="ECO:0000313" key="9">
    <source>
        <dbReference type="Proteomes" id="UP000440004"/>
    </source>
</evidence>
<dbReference type="EC" id="3.6.1.41" evidence="1"/>
<dbReference type="NCBIfam" id="TIGR00488">
    <property type="entry name" value="bis(5'-nucleosyl)-tetraphosphatase (symmetrical) YqeK"/>
    <property type="match status" value="1"/>
</dbReference>
<evidence type="ECO:0000256" key="2">
    <source>
        <dbReference type="ARBA" id="ARBA00022723"/>
    </source>
</evidence>
<evidence type="ECO:0000313" key="8">
    <source>
        <dbReference type="EMBL" id="MPW25921.1"/>
    </source>
</evidence>
<sequence>MEYDIIEADIRLRLSERRYRHSLGVVDSAVSLAYRFGCDIEKTKIAAISHDCAKEFEIQTLVSIAKNENMDLDLVTLSEPQLLHGPVGKFVAKTELGINDEEILDAIHYHTTARANMTKLDKVIYLSDVIEVGRNYAGIEAVRELALHDLDEAIVLAIDNTINYVVSIHSLLHPRTIEARNSILLSKK</sequence>
<dbReference type="SMART" id="SM00471">
    <property type="entry name" value="HDc"/>
    <property type="match status" value="1"/>
</dbReference>
<evidence type="ECO:0000259" key="7">
    <source>
        <dbReference type="SMART" id="SM00471"/>
    </source>
</evidence>
<dbReference type="PANTHER" id="PTHR35795">
    <property type="entry name" value="SLR1885 PROTEIN"/>
    <property type="match status" value="1"/>
</dbReference>
<reference evidence="8 9" key="1">
    <citation type="submission" date="2019-10" db="EMBL/GenBank/DDBJ databases">
        <title>Alkalibaculum tamaniensis sp.nov., a new alkaliphilic acetogen, isolated on methoxylated aromatics from a mud volcano.</title>
        <authorList>
            <person name="Khomyakova M.A."/>
            <person name="Merkel A.Y."/>
            <person name="Bonch-Osmolovskaya E.A."/>
            <person name="Slobodkin A.I."/>
        </authorList>
    </citation>
    <scope>NUCLEOTIDE SEQUENCE [LARGE SCALE GENOMIC DNA]</scope>
    <source>
        <strain evidence="8 9">M08DMB</strain>
    </source>
</reference>
<dbReference type="GO" id="GO:0008803">
    <property type="term" value="F:bis(5'-nucleosyl)-tetraphosphatase (symmetrical) activity"/>
    <property type="evidence" value="ECO:0007669"/>
    <property type="project" value="UniProtKB-EC"/>
</dbReference>
<proteinExistence type="predicted"/>
<dbReference type="InterPro" id="IPR005249">
    <property type="entry name" value="YqeK"/>
</dbReference>
<keyword evidence="2" id="KW-0479">Metal-binding</keyword>
<evidence type="ECO:0000256" key="1">
    <source>
        <dbReference type="ARBA" id="ARBA00012506"/>
    </source>
</evidence>
<protein>
    <recommendedName>
        <fullName evidence="1">bis(5'-nucleosyl)-tetraphosphatase (symmetrical)</fullName>
        <ecNumber evidence="1">3.6.1.41</ecNumber>
    </recommendedName>
</protein>
<dbReference type="Gene3D" id="1.10.3210.10">
    <property type="entry name" value="Hypothetical protein af1432"/>
    <property type="match status" value="1"/>
</dbReference>
<dbReference type="InterPro" id="IPR051094">
    <property type="entry name" value="Diverse_Catalytic_Enzymes"/>
</dbReference>
<keyword evidence="4" id="KW-0378">Hydrolase</keyword>
<evidence type="ECO:0000256" key="6">
    <source>
        <dbReference type="ARBA" id="ARBA00049417"/>
    </source>
</evidence>
<keyword evidence="3" id="KW-0547">Nucleotide-binding</keyword>
<dbReference type="InterPro" id="IPR003607">
    <property type="entry name" value="HD/PDEase_dom"/>
</dbReference>
<keyword evidence="9" id="KW-1185">Reference proteome</keyword>
<dbReference type="PANTHER" id="PTHR35795:SF1">
    <property type="entry name" value="BIS(5'-NUCLEOSYL)-TETRAPHOSPHATASE, SYMMETRICAL"/>
    <property type="match status" value="1"/>
</dbReference>
<dbReference type="AlphaFoldDB" id="A0A6A7K9D4"/>
<dbReference type="GO" id="GO:0046872">
    <property type="term" value="F:metal ion binding"/>
    <property type="evidence" value="ECO:0007669"/>
    <property type="project" value="UniProtKB-KW"/>
</dbReference>
<evidence type="ECO:0000256" key="5">
    <source>
        <dbReference type="ARBA" id="ARBA00023004"/>
    </source>
</evidence>
<dbReference type="Proteomes" id="UP000440004">
    <property type="component" value="Unassembled WGS sequence"/>
</dbReference>
<dbReference type="InterPro" id="IPR006674">
    <property type="entry name" value="HD_domain"/>
</dbReference>
<dbReference type="SUPFAM" id="SSF109604">
    <property type="entry name" value="HD-domain/PDEase-like"/>
    <property type="match status" value="1"/>
</dbReference>
<dbReference type="CDD" id="cd00077">
    <property type="entry name" value="HDc"/>
    <property type="match status" value="1"/>
</dbReference>
<organism evidence="8 9">
    <name type="scientific">Alkalibaculum sporogenes</name>
    <dbReference type="NCBI Taxonomy" id="2655001"/>
    <lineage>
        <taxon>Bacteria</taxon>
        <taxon>Bacillati</taxon>
        <taxon>Bacillota</taxon>
        <taxon>Clostridia</taxon>
        <taxon>Eubacteriales</taxon>
        <taxon>Eubacteriaceae</taxon>
        <taxon>Alkalibaculum</taxon>
    </lineage>
</organism>
<gene>
    <name evidence="8" type="ORF">GC105_08970</name>
</gene>
<feature type="domain" description="HD/PDEase" evidence="7">
    <location>
        <begin position="14"/>
        <end position="142"/>
    </location>
</feature>
<dbReference type="EMBL" id="WHNX01000012">
    <property type="protein sequence ID" value="MPW25921.1"/>
    <property type="molecule type" value="Genomic_DNA"/>
</dbReference>
<keyword evidence="5" id="KW-0408">Iron</keyword>
<comment type="catalytic activity">
    <reaction evidence="6">
        <text>P(1),P(4)-bis(5'-adenosyl) tetraphosphate + H2O = 2 ADP + 2 H(+)</text>
        <dbReference type="Rhea" id="RHEA:24252"/>
        <dbReference type="ChEBI" id="CHEBI:15377"/>
        <dbReference type="ChEBI" id="CHEBI:15378"/>
        <dbReference type="ChEBI" id="CHEBI:58141"/>
        <dbReference type="ChEBI" id="CHEBI:456216"/>
        <dbReference type="EC" id="3.6.1.41"/>
    </reaction>
</comment>
<dbReference type="RefSeq" id="WP_152803866.1">
    <property type="nucleotide sequence ID" value="NZ_WHNX01000012.1"/>
</dbReference>